<accession>A0A916T003</accession>
<evidence type="ECO:0000259" key="1">
    <source>
        <dbReference type="Pfam" id="PF01370"/>
    </source>
</evidence>
<gene>
    <name evidence="2" type="ORF">GCM10011492_10180</name>
</gene>
<keyword evidence="3" id="KW-1185">Reference proteome</keyword>
<reference evidence="2" key="1">
    <citation type="journal article" date="2014" name="Int. J. Syst. Evol. Microbiol.">
        <title>Complete genome sequence of Corynebacterium casei LMG S-19264T (=DSM 44701T), isolated from a smear-ripened cheese.</title>
        <authorList>
            <consortium name="US DOE Joint Genome Institute (JGI-PGF)"/>
            <person name="Walter F."/>
            <person name="Albersmeier A."/>
            <person name="Kalinowski J."/>
            <person name="Ruckert C."/>
        </authorList>
    </citation>
    <scope>NUCLEOTIDE SEQUENCE</scope>
    <source>
        <strain evidence="2">CGMCC 1.15085</strain>
    </source>
</reference>
<dbReference type="PANTHER" id="PTHR48079:SF6">
    <property type="entry name" value="NAD(P)-BINDING DOMAIN-CONTAINING PROTEIN-RELATED"/>
    <property type="match status" value="1"/>
</dbReference>
<dbReference type="AlphaFoldDB" id="A0A916T003"/>
<dbReference type="InterPro" id="IPR051783">
    <property type="entry name" value="NAD(P)-dependent_oxidoreduct"/>
</dbReference>
<comment type="caution">
    <text evidence="2">The sequence shown here is derived from an EMBL/GenBank/DDBJ whole genome shotgun (WGS) entry which is preliminary data.</text>
</comment>
<dbReference type="Proteomes" id="UP000636793">
    <property type="component" value="Unassembled WGS sequence"/>
</dbReference>
<dbReference type="PANTHER" id="PTHR48079">
    <property type="entry name" value="PROTEIN YEEZ"/>
    <property type="match status" value="1"/>
</dbReference>
<dbReference type="RefSeq" id="WP_188835929.1">
    <property type="nucleotide sequence ID" value="NZ_BMHI01000002.1"/>
</dbReference>
<dbReference type="SUPFAM" id="SSF51735">
    <property type="entry name" value="NAD(P)-binding Rossmann-fold domains"/>
    <property type="match status" value="1"/>
</dbReference>
<dbReference type="GO" id="GO:0005737">
    <property type="term" value="C:cytoplasm"/>
    <property type="evidence" value="ECO:0007669"/>
    <property type="project" value="TreeGrafter"/>
</dbReference>
<dbReference type="EMBL" id="BMHI01000002">
    <property type="protein sequence ID" value="GGB22356.1"/>
    <property type="molecule type" value="Genomic_DNA"/>
</dbReference>
<dbReference type="GO" id="GO:0004029">
    <property type="term" value="F:aldehyde dehydrogenase (NAD+) activity"/>
    <property type="evidence" value="ECO:0007669"/>
    <property type="project" value="TreeGrafter"/>
</dbReference>
<feature type="domain" description="NAD-dependent epimerase/dehydratase" evidence="1">
    <location>
        <begin position="3"/>
        <end position="227"/>
    </location>
</feature>
<name>A0A916T003_9MICO</name>
<sequence>MRVLLAGATGAVGRPLTTALQLAGHEVVALTRDPARADGMTERGVTPVIADALDRDALLRAADGVSFDAVVHQLTALRKPPVRHSGMTLTNTLRTIGTRNLLELAIANGAKRFVTQSIVFGYGYTDHGPHVLTEDAPFGGPVKGRTAPHVRAMGVNEQLVLEHHDLDGMALRYGLFYGGDDMAQLLRARKVPVPRDGGHLAWIHLDDAVSATVAALEKGSPGSAYNIVDDEPASWRTVMTALAKAYGAPAPRVLPAWLLRLGAPYAGAVALDTSLHVSSAKARRELDWAPAHPTVRHDAAVIARTR</sequence>
<protein>
    <submittedName>
        <fullName evidence="2">Epimerase</fullName>
    </submittedName>
</protein>
<evidence type="ECO:0000313" key="2">
    <source>
        <dbReference type="EMBL" id="GGB22356.1"/>
    </source>
</evidence>
<dbReference type="InterPro" id="IPR001509">
    <property type="entry name" value="Epimerase_deHydtase"/>
</dbReference>
<reference evidence="2" key="2">
    <citation type="submission" date="2020-09" db="EMBL/GenBank/DDBJ databases">
        <authorList>
            <person name="Sun Q."/>
            <person name="Zhou Y."/>
        </authorList>
    </citation>
    <scope>NUCLEOTIDE SEQUENCE</scope>
    <source>
        <strain evidence="2">CGMCC 1.15085</strain>
    </source>
</reference>
<dbReference type="InterPro" id="IPR036291">
    <property type="entry name" value="NAD(P)-bd_dom_sf"/>
</dbReference>
<dbReference type="Gene3D" id="3.40.50.720">
    <property type="entry name" value="NAD(P)-binding Rossmann-like Domain"/>
    <property type="match status" value="1"/>
</dbReference>
<evidence type="ECO:0000313" key="3">
    <source>
        <dbReference type="Proteomes" id="UP000636793"/>
    </source>
</evidence>
<organism evidence="2 3">
    <name type="scientific">Flexivirga endophytica</name>
    <dbReference type="NCBI Taxonomy" id="1849103"/>
    <lineage>
        <taxon>Bacteria</taxon>
        <taxon>Bacillati</taxon>
        <taxon>Actinomycetota</taxon>
        <taxon>Actinomycetes</taxon>
        <taxon>Micrococcales</taxon>
        <taxon>Dermacoccaceae</taxon>
        <taxon>Flexivirga</taxon>
    </lineage>
</organism>
<dbReference type="Pfam" id="PF01370">
    <property type="entry name" value="Epimerase"/>
    <property type="match status" value="1"/>
</dbReference>
<proteinExistence type="predicted"/>